<keyword evidence="2" id="KW-1185">Reference proteome</keyword>
<reference evidence="1 2" key="1">
    <citation type="submission" date="2019-10" db="EMBL/GenBank/DDBJ databases">
        <title>Genome sequence of Azospirillum melinis.</title>
        <authorList>
            <person name="Ambrosini A."/>
            <person name="Sant'Anna F.H."/>
            <person name="Cassan F.D."/>
            <person name="Souza E.M."/>
            <person name="Passaglia L.M.P."/>
        </authorList>
    </citation>
    <scope>NUCLEOTIDE SEQUENCE [LARGE SCALE GENOMIC DNA]</scope>
    <source>
        <strain evidence="1 2">TMCY0552</strain>
    </source>
</reference>
<gene>
    <name evidence="1" type="ORF">GBZ48_35550</name>
</gene>
<protein>
    <recommendedName>
        <fullName evidence="3">Phage tail protein</fullName>
    </recommendedName>
</protein>
<comment type="caution">
    <text evidence="1">The sequence shown here is derived from an EMBL/GenBank/DDBJ whole genome shotgun (WGS) entry which is preliminary data.</text>
</comment>
<evidence type="ECO:0000313" key="1">
    <source>
        <dbReference type="EMBL" id="NUB04510.1"/>
    </source>
</evidence>
<accession>A0ABX2KUN1</accession>
<dbReference type="EMBL" id="WHOS01000124">
    <property type="protein sequence ID" value="NUB04510.1"/>
    <property type="molecule type" value="Genomic_DNA"/>
</dbReference>
<dbReference type="RefSeq" id="WP_174475323.1">
    <property type="nucleotide sequence ID" value="NZ_JAGINN010000033.1"/>
</dbReference>
<sequence>MAFTSDDVAALKRAMSKAGNAAEVEYSDGTRTRFLAPKQAAELLAMMEADVTKGSGRRRKRQIRVLTSSGF</sequence>
<proteinExistence type="predicted"/>
<evidence type="ECO:0008006" key="3">
    <source>
        <dbReference type="Google" id="ProtNLM"/>
    </source>
</evidence>
<organism evidence="1 2">
    <name type="scientific">Azospirillum melinis</name>
    <dbReference type="NCBI Taxonomy" id="328839"/>
    <lineage>
        <taxon>Bacteria</taxon>
        <taxon>Pseudomonadati</taxon>
        <taxon>Pseudomonadota</taxon>
        <taxon>Alphaproteobacteria</taxon>
        <taxon>Rhodospirillales</taxon>
        <taxon>Azospirillaceae</taxon>
        <taxon>Azospirillum</taxon>
    </lineage>
</organism>
<name>A0ABX2KUN1_9PROT</name>
<dbReference type="Proteomes" id="UP000605086">
    <property type="component" value="Unassembled WGS sequence"/>
</dbReference>
<evidence type="ECO:0000313" key="2">
    <source>
        <dbReference type="Proteomes" id="UP000605086"/>
    </source>
</evidence>